<dbReference type="Pfam" id="PF01443">
    <property type="entry name" value="Viral_helicase1"/>
    <property type="match status" value="1"/>
</dbReference>
<sequence length="231" mass="26133">MDVVIRFASKYNFERLYSKLEKPVVFHCVPGAGKSSCIREILAFDSRFAAFTLGIEDPPNLTNNRIKKFSGEHSADHLNILDEYNLEKVDTSKFIAVFGDPIQTVLDNSLRAHFICRLSLRFGKCTAQLLQALGYEVEASGEDVIQIAGLYEVDPRDNIIYYEEDVGCLLRRHQLDAHHINELVGQTFDSVTFVTSHSKIPRSDRATVFQCLTRHRKSLLIMCPDGTFTAS</sequence>
<dbReference type="EMBL" id="MW328723">
    <property type="protein sequence ID" value="QQG34560.1"/>
    <property type="molecule type" value="Genomic_RNA"/>
</dbReference>
<evidence type="ECO:0000259" key="1">
    <source>
        <dbReference type="PROSITE" id="PS51657"/>
    </source>
</evidence>
<evidence type="ECO:0000313" key="2">
    <source>
        <dbReference type="EMBL" id="QQG34560.1"/>
    </source>
</evidence>
<organism evidence="2">
    <name type="scientific">Stevia carlavirus 1</name>
    <dbReference type="NCBI Taxonomy" id="2794421"/>
    <lineage>
        <taxon>Viruses</taxon>
        <taxon>Riboviria</taxon>
        <taxon>Orthornavirae</taxon>
        <taxon>Kitrinoviricota</taxon>
        <taxon>Alsuviricetes</taxon>
        <taxon>Tymovirales</taxon>
        <taxon>Betaflexiviridae</taxon>
        <taxon>Quinvirinae</taxon>
        <taxon>Carlavirus</taxon>
        <taxon>Carlavirus unisteviae</taxon>
    </lineage>
</organism>
<name>A0A7T5QZ90_9VIRU</name>
<accession>A0A7T5QZ90</accession>
<reference evidence="2" key="1">
    <citation type="submission" date="2020-11" db="EMBL/GenBank/DDBJ databases">
        <authorList>
            <person name="Bejerman N."/>
        </authorList>
    </citation>
    <scope>NUCLEOTIDE SEQUENCE</scope>
    <source>
        <strain evidence="2">Stev</strain>
    </source>
</reference>
<feature type="domain" description="(+)RNA virus helicase C-terminal" evidence="1">
    <location>
        <begin position="1"/>
        <end position="231"/>
    </location>
</feature>
<dbReference type="GO" id="GO:0005524">
    <property type="term" value="F:ATP binding"/>
    <property type="evidence" value="ECO:0007669"/>
    <property type="project" value="InterPro"/>
</dbReference>
<dbReference type="PROSITE" id="PS51657">
    <property type="entry name" value="PSRV_HELICASE"/>
    <property type="match status" value="1"/>
</dbReference>
<proteinExistence type="predicted"/>
<protein>
    <submittedName>
        <fullName evidence="2">TGB1</fullName>
    </submittedName>
</protein>
<dbReference type="InterPro" id="IPR027351">
    <property type="entry name" value="(+)RNA_virus_helicase_core_dom"/>
</dbReference>